<dbReference type="GO" id="GO:0005576">
    <property type="term" value="C:extracellular region"/>
    <property type="evidence" value="ECO:0007669"/>
    <property type="project" value="UniProtKB-SubCell"/>
</dbReference>
<dbReference type="InterPro" id="IPR044846">
    <property type="entry name" value="GH10"/>
</dbReference>
<evidence type="ECO:0000259" key="13">
    <source>
        <dbReference type="PROSITE" id="PS51760"/>
    </source>
</evidence>
<keyword evidence="12" id="KW-0732">Signal</keyword>
<feature type="signal peptide" evidence="12">
    <location>
        <begin position="1"/>
        <end position="20"/>
    </location>
</feature>
<keyword evidence="10 11" id="KW-0624">Polysaccharide degradation</keyword>
<comment type="subcellular location">
    <subcellularLocation>
        <location evidence="2">Secreted</location>
    </subcellularLocation>
</comment>
<dbReference type="Pfam" id="PF00331">
    <property type="entry name" value="Glyco_hydro_10"/>
    <property type="match status" value="1"/>
</dbReference>
<dbReference type="PANTHER" id="PTHR31490:SF35">
    <property type="entry name" value="ENDO-1,4-BETA-XYLANASE"/>
    <property type="match status" value="1"/>
</dbReference>
<feature type="chain" id="PRO_5042818472" description="Beta-xylanase" evidence="12">
    <location>
        <begin position="21"/>
        <end position="389"/>
    </location>
</feature>
<comment type="similarity">
    <text evidence="4 11">Belongs to the glycosyl hydrolase 10 (cellulase F) family.</text>
</comment>
<dbReference type="SUPFAM" id="SSF51445">
    <property type="entry name" value="(Trans)glycosidases"/>
    <property type="match status" value="1"/>
</dbReference>
<comment type="caution">
    <text evidence="14">The sequence shown here is derived from an EMBL/GenBank/DDBJ whole genome shotgun (WGS) entry which is preliminary data.</text>
</comment>
<keyword evidence="6" id="KW-0858">Xylan degradation</keyword>
<evidence type="ECO:0000256" key="7">
    <source>
        <dbReference type="ARBA" id="ARBA00022801"/>
    </source>
</evidence>
<reference evidence="14" key="1">
    <citation type="journal article" date="2023" name="Mol. Phylogenet. Evol.">
        <title>Genome-scale phylogeny and comparative genomics of the fungal order Sordariales.</title>
        <authorList>
            <person name="Hensen N."/>
            <person name="Bonometti L."/>
            <person name="Westerberg I."/>
            <person name="Brannstrom I.O."/>
            <person name="Guillou S."/>
            <person name="Cros-Aarteil S."/>
            <person name="Calhoun S."/>
            <person name="Haridas S."/>
            <person name="Kuo A."/>
            <person name="Mondo S."/>
            <person name="Pangilinan J."/>
            <person name="Riley R."/>
            <person name="LaButti K."/>
            <person name="Andreopoulos B."/>
            <person name="Lipzen A."/>
            <person name="Chen C."/>
            <person name="Yan M."/>
            <person name="Daum C."/>
            <person name="Ng V."/>
            <person name="Clum A."/>
            <person name="Steindorff A."/>
            <person name="Ohm R.A."/>
            <person name="Martin F."/>
            <person name="Silar P."/>
            <person name="Natvig D.O."/>
            <person name="Lalanne C."/>
            <person name="Gautier V."/>
            <person name="Ament-Velasquez S.L."/>
            <person name="Kruys A."/>
            <person name="Hutchinson M.I."/>
            <person name="Powell A.J."/>
            <person name="Barry K."/>
            <person name="Miller A.N."/>
            <person name="Grigoriev I.V."/>
            <person name="Debuchy R."/>
            <person name="Gladieux P."/>
            <person name="Hiltunen Thoren M."/>
            <person name="Johannesson H."/>
        </authorList>
    </citation>
    <scope>NUCLEOTIDE SEQUENCE</scope>
    <source>
        <strain evidence="14">CBS 359.72</strain>
    </source>
</reference>
<dbReference type="InterPro" id="IPR001000">
    <property type="entry name" value="GH10_dom"/>
</dbReference>
<keyword evidence="8 11" id="KW-0119">Carbohydrate metabolism</keyword>
<keyword evidence="5" id="KW-0964">Secreted</keyword>
<comment type="catalytic activity">
    <reaction evidence="1 11">
        <text>Endohydrolysis of (1-&gt;4)-beta-D-xylosidic linkages in xylans.</text>
        <dbReference type="EC" id="3.2.1.8"/>
    </reaction>
</comment>
<evidence type="ECO:0000256" key="4">
    <source>
        <dbReference type="ARBA" id="ARBA00007495"/>
    </source>
</evidence>
<dbReference type="InterPro" id="IPR017853">
    <property type="entry name" value="GH"/>
</dbReference>
<evidence type="ECO:0000256" key="5">
    <source>
        <dbReference type="ARBA" id="ARBA00022525"/>
    </source>
</evidence>
<dbReference type="AlphaFoldDB" id="A0AAN7CWU1"/>
<evidence type="ECO:0000256" key="10">
    <source>
        <dbReference type="ARBA" id="ARBA00023326"/>
    </source>
</evidence>
<dbReference type="PROSITE" id="PS51760">
    <property type="entry name" value="GH10_2"/>
    <property type="match status" value="1"/>
</dbReference>
<sequence length="389" mass="41890">MARVSLALALIFNLVSGATAQNQTKGDGLHSLMVAAGKLYFGTAMETNNLDDAAYQVIASNKNEFGMITPENSQKWEVTEPTQGEFSFTQADQVAARAKANGQLLRCHTLTWHSQLPSFVSTGAWTPEMLTAVLTAHLTTVVQHYGGQCYAWDVVNEALNEDGSLRESVFLTTLGPDYIPLSFAVAARASDPGPGAGAANRPKLYYNDFNLETNPAKAEGAAAIVRLVRDSQIPDARVDGVGLQAHLTVSQTPSRADLAAILRGFAALDGGAGRVEVAYTELDIAIDRGTATAAAHNQTQDLEEQQAAEYAAVVGSCLDVDACVGVTVWQFTDKYSWVPATFPGKGEACLFTENFGKKKAYESVLTLLREAARSRMSLIGRRLRYLCHY</sequence>
<dbReference type="Gene3D" id="3.20.20.80">
    <property type="entry name" value="Glycosidases"/>
    <property type="match status" value="1"/>
</dbReference>
<dbReference type="Proteomes" id="UP001303647">
    <property type="component" value="Unassembled WGS sequence"/>
</dbReference>
<organism evidence="14 15">
    <name type="scientific">Corynascus novoguineensis</name>
    <dbReference type="NCBI Taxonomy" id="1126955"/>
    <lineage>
        <taxon>Eukaryota</taxon>
        <taxon>Fungi</taxon>
        <taxon>Dikarya</taxon>
        <taxon>Ascomycota</taxon>
        <taxon>Pezizomycotina</taxon>
        <taxon>Sordariomycetes</taxon>
        <taxon>Sordariomycetidae</taxon>
        <taxon>Sordariales</taxon>
        <taxon>Chaetomiaceae</taxon>
        <taxon>Corynascus</taxon>
    </lineage>
</organism>
<dbReference type="EMBL" id="MU857619">
    <property type="protein sequence ID" value="KAK4249853.1"/>
    <property type="molecule type" value="Genomic_DNA"/>
</dbReference>
<dbReference type="GO" id="GO:0045493">
    <property type="term" value="P:xylan catabolic process"/>
    <property type="evidence" value="ECO:0007669"/>
    <property type="project" value="UniProtKB-KW"/>
</dbReference>
<evidence type="ECO:0000313" key="15">
    <source>
        <dbReference type="Proteomes" id="UP001303647"/>
    </source>
</evidence>
<dbReference type="PANTHER" id="PTHR31490">
    <property type="entry name" value="GLYCOSYL HYDROLASE"/>
    <property type="match status" value="1"/>
</dbReference>
<evidence type="ECO:0000256" key="9">
    <source>
        <dbReference type="ARBA" id="ARBA00023295"/>
    </source>
</evidence>
<evidence type="ECO:0000256" key="3">
    <source>
        <dbReference type="ARBA" id="ARBA00004851"/>
    </source>
</evidence>
<evidence type="ECO:0000256" key="11">
    <source>
        <dbReference type="RuleBase" id="RU361174"/>
    </source>
</evidence>
<protein>
    <recommendedName>
        <fullName evidence="11">Beta-xylanase</fullName>
        <ecNumber evidence="11">3.2.1.8</ecNumber>
    </recommendedName>
</protein>
<dbReference type="SMART" id="SM00633">
    <property type="entry name" value="Glyco_10"/>
    <property type="match status" value="1"/>
</dbReference>
<reference evidence="14" key="2">
    <citation type="submission" date="2023-05" db="EMBL/GenBank/DDBJ databases">
        <authorList>
            <consortium name="Lawrence Berkeley National Laboratory"/>
            <person name="Steindorff A."/>
            <person name="Hensen N."/>
            <person name="Bonometti L."/>
            <person name="Westerberg I."/>
            <person name="Brannstrom I.O."/>
            <person name="Guillou S."/>
            <person name="Cros-Aarteil S."/>
            <person name="Calhoun S."/>
            <person name="Haridas S."/>
            <person name="Kuo A."/>
            <person name="Mondo S."/>
            <person name="Pangilinan J."/>
            <person name="Riley R."/>
            <person name="Labutti K."/>
            <person name="Andreopoulos B."/>
            <person name="Lipzen A."/>
            <person name="Chen C."/>
            <person name="Yanf M."/>
            <person name="Daum C."/>
            <person name="Ng V."/>
            <person name="Clum A."/>
            <person name="Ohm R."/>
            <person name="Martin F."/>
            <person name="Silar P."/>
            <person name="Natvig D."/>
            <person name="Lalanne C."/>
            <person name="Gautier V."/>
            <person name="Ament-Velasquez S.L."/>
            <person name="Kruys A."/>
            <person name="Hutchinson M.I."/>
            <person name="Powell A.J."/>
            <person name="Barry K."/>
            <person name="Miller A.N."/>
            <person name="Grigoriev I.V."/>
            <person name="Debuchy R."/>
            <person name="Gladieux P."/>
            <person name="Thoren M.H."/>
            <person name="Johannesson H."/>
        </authorList>
    </citation>
    <scope>NUCLEOTIDE SEQUENCE</scope>
    <source>
        <strain evidence="14">CBS 359.72</strain>
    </source>
</reference>
<evidence type="ECO:0000256" key="6">
    <source>
        <dbReference type="ARBA" id="ARBA00022651"/>
    </source>
</evidence>
<evidence type="ECO:0000256" key="12">
    <source>
        <dbReference type="SAM" id="SignalP"/>
    </source>
</evidence>
<dbReference type="GO" id="GO:0031176">
    <property type="term" value="F:endo-1,4-beta-xylanase activity"/>
    <property type="evidence" value="ECO:0007669"/>
    <property type="project" value="UniProtKB-EC"/>
</dbReference>
<name>A0AAN7CWU1_9PEZI</name>
<dbReference type="PRINTS" id="PR00134">
    <property type="entry name" value="GLHYDRLASE10"/>
</dbReference>
<evidence type="ECO:0000313" key="14">
    <source>
        <dbReference type="EMBL" id="KAK4249853.1"/>
    </source>
</evidence>
<gene>
    <name evidence="14" type="ORF">C7999DRAFT_39159</name>
</gene>
<keyword evidence="7 11" id="KW-0378">Hydrolase</keyword>
<evidence type="ECO:0000256" key="8">
    <source>
        <dbReference type="ARBA" id="ARBA00023277"/>
    </source>
</evidence>
<evidence type="ECO:0000256" key="2">
    <source>
        <dbReference type="ARBA" id="ARBA00004613"/>
    </source>
</evidence>
<dbReference type="EC" id="3.2.1.8" evidence="11"/>
<feature type="domain" description="GH10" evidence="13">
    <location>
        <begin position="26"/>
        <end position="367"/>
    </location>
</feature>
<proteinExistence type="inferred from homology"/>
<keyword evidence="9 11" id="KW-0326">Glycosidase</keyword>
<comment type="pathway">
    <text evidence="3">Glycan degradation; xylan degradation.</text>
</comment>
<keyword evidence="15" id="KW-1185">Reference proteome</keyword>
<evidence type="ECO:0000256" key="1">
    <source>
        <dbReference type="ARBA" id="ARBA00000681"/>
    </source>
</evidence>
<accession>A0AAN7CWU1</accession>